<feature type="domain" description="Protein kinase" evidence="10">
    <location>
        <begin position="53"/>
        <end position="314"/>
    </location>
</feature>
<dbReference type="InterPro" id="IPR008271">
    <property type="entry name" value="Ser/Thr_kinase_AS"/>
</dbReference>
<evidence type="ECO:0000256" key="7">
    <source>
        <dbReference type="PROSITE-ProRule" id="PRU10141"/>
    </source>
</evidence>
<keyword evidence="1 8" id="KW-0723">Serine/threonine-protein kinase</keyword>
<dbReference type="Gene3D" id="1.10.510.10">
    <property type="entry name" value="Transferase(Phosphotransferase) domain 1"/>
    <property type="match status" value="1"/>
</dbReference>
<name>A0AAV0AX85_PHAPC</name>
<evidence type="ECO:0000256" key="5">
    <source>
        <dbReference type="ARBA" id="ARBA00022777"/>
    </source>
</evidence>
<gene>
    <name evidence="11" type="ORF">PPACK8108_LOCUS8516</name>
</gene>
<sequence>MGKWKGLMERNKKQPKIDSFSTSSSSATVESQTELRNFRIRPYPCSSISVADFQFMTKIGQGAFGEVWFGRSLRDNKPCAIKAIDKRNTNYLPGFAIEQIGREVDNLRFIQNQSPFILSLIAAFSNNDYIFIVTEYLGAGDVFDKLAVIGYLDEYDAKLLVAEMACALDDLRKCGVVHRDFKTENILVNNHGHLKLTDFGLSKFIGRRRASRGTGTMVIRAPEMIRGAEYDYSADWYSLGVFAYEIIFGRTPFMNHLNSLPKDVFYDKVINKELTFRGRHDLSENCLSFIKQLMNKDPKARLVGLADIMKHPWLSELELYKVQNRSYKTLWSNVNRNLKGALKLLDFSSDYIHAASLKFFVND</sequence>
<proteinExistence type="inferred from homology"/>
<comment type="caution">
    <text evidence="11">The sequence shown here is derived from an EMBL/GenBank/DDBJ whole genome shotgun (WGS) entry which is preliminary data.</text>
</comment>
<evidence type="ECO:0000313" key="11">
    <source>
        <dbReference type="EMBL" id="CAH7673634.1"/>
    </source>
</evidence>
<dbReference type="GO" id="GO:0005524">
    <property type="term" value="F:ATP binding"/>
    <property type="evidence" value="ECO:0007669"/>
    <property type="project" value="UniProtKB-UniRule"/>
</dbReference>
<keyword evidence="5 11" id="KW-0418">Kinase</keyword>
<evidence type="ECO:0000256" key="1">
    <source>
        <dbReference type="ARBA" id="ARBA00022527"/>
    </source>
</evidence>
<dbReference type="PROSITE" id="PS00108">
    <property type="entry name" value="PROTEIN_KINASE_ST"/>
    <property type="match status" value="1"/>
</dbReference>
<evidence type="ECO:0000256" key="4">
    <source>
        <dbReference type="ARBA" id="ARBA00022741"/>
    </source>
</evidence>
<evidence type="ECO:0000259" key="10">
    <source>
        <dbReference type="PROSITE" id="PS50011"/>
    </source>
</evidence>
<keyword evidence="6 7" id="KW-0067">ATP-binding</keyword>
<organism evidence="11 12">
    <name type="scientific">Phakopsora pachyrhizi</name>
    <name type="common">Asian soybean rust disease fungus</name>
    <dbReference type="NCBI Taxonomy" id="170000"/>
    <lineage>
        <taxon>Eukaryota</taxon>
        <taxon>Fungi</taxon>
        <taxon>Dikarya</taxon>
        <taxon>Basidiomycota</taxon>
        <taxon>Pucciniomycotina</taxon>
        <taxon>Pucciniomycetes</taxon>
        <taxon>Pucciniales</taxon>
        <taxon>Phakopsoraceae</taxon>
        <taxon>Phakopsora</taxon>
    </lineage>
</organism>
<reference evidence="11" key="1">
    <citation type="submission" date="2022-06" db="EMBL/GenBank/DDBJ databases">
        <authorList>
            <consortium name="SYNGENTA / RWTH Aachen University"/>
        </authorList>
    </citation>
    <scope>NUCLEOTIDE SEQUENCE</scope>
</reference>
<dbReference type="SUPFAM" id="SSF56112">
    <property type="entry name" value="Protein kinase-like (PK-like)"/>
    <property type="match status" value="1"/>
</dbReference>
<dbReference type="Pfam" id="PF00069">
    <property type="entry name" value="Pkinase"/>
    <property type="match status" value="1"/>
</dbReference>
<feature type="compositionally biased region" description="Basic and acidic residues" evidence="9">
    <location>
        <begin position="1"/>
        <end position="16"/>
    </location>
</feature>
<dbReference type="InterPro" id="IPR000719">
    <property type="entry name" value="Prot_kinase_dom"/>
</dbReference>
<feature type="binding site" evidence="7">
    <location>
        <position position="82"/>
    </location>
    <ligand>
        <name>ATP</name>
        <dbReference type="ChEBI" id="CHEBI:30616"/>
    </ligand>
</feature>
<keyword evidence="3" id="KW-0808">Transferase</keyword>
<dbReference type="Proteomes" id="UP001153365">
    <property type="component" value="Unassembled WGS sequence"/>
</dbReference>
<dbReference type="Gene3D" id="3.30.200.20">
    <property type="entry name" value="Phosphorylase Kinase, domain 1"/>
    <property type="match status" value="1"/>
</dbReference>
<dbReference type="InterPro" id="IPR017441">
    <property type="entry name" value="Protein_kinase_ATP_BS"/>
</dbReference>
<dbReference type="PROSITE" id="PS00107">
    <property type="entry name" value="PROTEIN_KINASE_ATP"/>
    <property type="match status" value="1"/>
</dbReference>
<keyword evidence="4 7" id="KW-0547">Nucleotide-binding</keyword>
<feature type="region of interest" description="Disordered" evidence="9">
    <location>
        <begin position="1"/>
        <end position="25"/>
    </location>
</feature>
<comment type="similarity">
    <text evidence="8">Belongs to the protein kinase superfamily.</text>
</comment>
<accession>A0AAV0AX85</accession>
<dbReference type="AlphaFoldDB" id="A0AAV0AX85"/>
<evidence type="ECO:0000256" key="6">
    <source>
        <dbReference type="ARBA" id="ARBA00022840"/>
    </source>
</evidence>
<dbReference type="GO" id="GO:0004674">
    <property type="term" value="F:protein serine/threonine kinase activity"/>
    <property type="evidence" value="ECO:0007669"/>
    <property type="project" value="UniProtKB-KW"/>
</dbReference>
<keyword evidence="2" id="KW-0597">Phosphoprotein</keyword>
<evidence type="ECO:0000256" key="9">
    <source>
        <dbReference type="SAM" id="MobiDB-lite"/>
    </source>
</evidence>
<evidence type="ECO:0000256" key="3">
    <source>
        <dbReference type="ARBA" id="ARBA00022679"/>
    </source>
</evidence>
<keyword evidence="12" id="KW-1185">Reference proteome</keyword>
<evidence type="ECO:0000256" key="2">
    <source>
        <dbReference type="ARBA" id="ARBA00022553"/>
    </source>
</evidence>
<evidence type="ECO:0000313" key="12">
    <source>
        <dbReference type="Proteomes" id="UP001153365"/>
    </source>
</evidence>
<protein>
    <submittedName>
        <fullName evidence="11">Kinase-like domain-containing protein</fullName>
    </submittedName>
</protein>
<dbReference type="PROSITE" id="PS50011">
    <property type="entry name" value="PROTEIN_KINASE_DOM"/>
    <property type="match status" value="1"/>
</dbReference>
<evidence type="ECO:0000256" key="8">
    <source>
        <dbReference type="RuleBase" id="RU000304"/>
    </source>
</evidence>
<dbReference type="PANTHER" id="PTHR24351">
    <property type="entry name" value="RIBOSOMAL PROTEIN S6 KINASE"/>
    <property type="match status" value="1"/>
</dbReference>
<dbReference type="EMBL" id="CALTRL010001764">
    <property type="protein sequence ID" value="CAH7673634.1"/>
    <property type="molecule type" value="Genomic_DNA"/>
</dbReference>
<dbReference type="InterPro" id="IPR011009">
    <property type="entry name" value="Kinase-like_dom_sf"/>
</dbReference>